<feature type="non-terminal residue" evidence="1">
    <location>
        <position position="1"/>
    </location>
</feature>
<evidence type="ECO:0000313" key="2">
    <source>
        <dbReference type="Proteomes" id="UP000342300"/>
    </source>
</evidence>
<sequence>PMNAKQPTLLVQAQKTLLTPYGLDVADLNKVFGQIMSHQVDYADLYFQYSRSEGWSLEEGIV</sequence>
<dbReference type="GO" id="GO:0006508">
    <property type="term" value="P:proteolysis"/>
    <property type="evidence" value="ECO:0007669"/>
    <property type="project" value="UniProtKB-KW"/>
</dbReference>
<organism evidence="1 2">
    <name type="scientific">Candidatus Accumulibacter phosphatis</name>
    <dbReference type="NCBI Taxonomy" id="327160"/>
    <lineage>
        <taxon>Bacteria</taxon>
        <taxon>Pseudomonadati</taxon>
        <taxon>Pseudomonadota</taxon>
        <taxon>Betaproteobacteria</taxon>
        <taxon>Candidatus Accumulibacter</taxon>
    </lineage>
</organism>
<proteinExistence type="predicted"/>
<dbReference type="Proteomes" id="UP000342300">
    <property type="component" value="Unassembled WGS sequence"/>
</dbReference>
<accession>A0A6A7RPH3</accession>
<reference evidence="1 2" key="1">
    <citation type="submission" date="2017-09" db="EMBL/GenBank/DDBJ databases">
        <title>Metagenomic Analysis Reveals Denitrifying Candidatus Accumulibacter and Flanking Population as a Source of N2O.</title>
        <authorList>
            <person name="Gao H."/>
            <person name="Mao Y."/>
            <person name="Zhao X."/>
            <person name="Liu W.-T."/>
            <person name="Zhang T."/>
            <person name="Wells G."/>
        </authorList>
    </citation>
    <scope>NUCLEOTIDE SEQUENCE [LARGE SCALE GENOMIC DNA]</scope>
    <source>
        <strain evidence="1">CANDO_2_IC</strain>
    </source>
</reference>
<keyword evidence="1" id="KW-0378">Hydrolase</keyword>
<feature type="non-terminal residue" evidence="1">
    <location>
        <position position="62"/>
    </location>
</feature>
<dbReference type="GO" id="GO:0008237">
    <property type="term" value="F:metallopeptidase activity"/>
    <property type="evidence" value="ECO:0007669"/>
    <property type="project" value="UniProtKB-KW"/>
</dbReference>
<protein>
    <submittedName>
        <fullName evidence="1">Metalloprotease TldD</fullName>
    </submittedName>
</protein>
<name>A0A6A7RPH3_9PROT</name>
<dbReference type="EMBL" id="PDHS01000046">
    <property type="protein sequence ID" value="MQM29433.1"/>
    <property type="molecule type" value="Genomic_DNA"/>
</dbReference>
<evidence type="ECO:0000313" key="1">
    <source>
        <dbReference type="EMBL" id="MQM29433.1"/>
    </source>
</evidence>
<dbReference type="AlphaFoldDB" id="A0A6A7RPH3"/>
<gene>
    <name evidence="1" type="primary">tldD</name>
    <name evidence="1" type="ORF">CRU78_02315</name>
</gene>
<comment type="caution">
    <text evidence="1">The sequence shown here is derived from an EMBL/GenBank/DDBJ whole genome shotgun (WGS) entry which is preliminary data.</text>
</comment>
<keyword evidence="1" id="KW-0482">Metalloprotease</keyword>
<keyword evidence="1" id="KW-0645">Protease</keyword>